<dbReference type="Proteomes" id="UP000030145">
    <property type="component" value="Unassembled WGS sequence"/>
</dbReference>
<organism evidence="3 4">
    <name type="scientific">Corynebacterium auriscanis</name>
    <dbReference type="NCBI Taxonomy" id="99807"/>
    <lineage>
        <taxon>Bacteria</taxon>
        <taxon>Bacillati</taxon>
        <taxon>Actinomycetota</taxon>
        <taxon>Actinomycetes</taxon>
        <taxon>Mycobacteriales</taxon>
        <taxon>Corynebacteriaceae</taxon>
        <taxon>Corynebacterium</taxon>
    </lineage>
</organism>
<dbReference type="EMBL" id="JRVJ01000004">
    <property type="protein sequence ID" value="KGM18924.1"/>
    <property type="molecule type" value="Genomic_DNA"/>
</dbReference>
<accession>A0A0A2DM04</accession>
<protein>
    <recommendedName>
        <fullName evidence="5">Secreted protein</fullName>
    </recommendedName>
</protein>
<keyword evidence="2" id="KW-0732">Signal</keyword>
<sequence>MTRKIVHSLTAVSVSAAIAMGGAGVASAADAMGSISGLLGGGSALGSSKPDLEVPKGQRDLLGEVGGPAWNVNVYKQTFGATKVTPGAEVKVRVEIQGKSNNQTRVDEIVNVMPKGFTLTKVERIKSGLLGDSPAVLKQNEYAVVPAGDNTEVRVSWKDGLIIPQAPFVSPSKPVIVDFTYRAPSAEGTYKHGAGARVGSAITPYKVFNNATPIEVSKAAAPSGSSSGSSSSSPSAMGSLGK</sequence>
<keyword evidence="4" id="KW-1185">Reference proteome</keyword>
<evidence type="ECO:0000256" key="1">
    <source>
        <dbReference type="SAM" id="MobiDB-lite"/>
    </source>
</evidence>
<evidence type="ECO:0000256" key="2">
    <source>
        <dbReference type="SAM" id="SignalP"/>
    </source>
</evidence>
<evidence type="ECO:0008006" key="5">
    <source>
        <dbReference type="Google" id="ProtNLM"/>
    </source>
</evidence>
<proteinExistence type="predicted"/>
<feature type="region of interest" description="Disordered" evidence="1">
    <location>
        <begin position="218"/>
        <end position="242"/>
    </location>
</feature>
<dbReference type="RefSeq" id="WP_035113693.1">
    <property type="nucleotide sequence ID" value="NZ_CP047046.1"/>
</dbReference>
<dbReference type="AlphaFoldDB" id="A0A0A2DM04"/>
<dbReference type="GeneID" id="300553557"/>
<gene>
    <name evidence="3" type="ORF">MA47_04855</name>
</gene>
<feature type="signal peptide" evidence="2">
    <location>
        <begin position="1"/>
        <end position="28"/>
    </location>
</feature>
<evidence type="ECO:0000313" key="3">
    <source>
        <dbReference type="EMBL" id="KGM18924.1"/>
    </source>
</evidence>
<comment type="caution">
    <text evidence="3">The sequence shown here is derived from an EMBL/GenBank/DDBJ whole genome shotgun (WGS) entry which is preliminary data.</text>
</comment>
<reference evidence="3 4" key="1">
    <citation type="submission" date="2014-10" db="EMBL/GenBank/DDBJ databases">
        <title>Whole Genome sequence of Corynebacterium auriscanis strain CIP 106629.</title>
        <authorList>
            <person name="Hassan S.S."/>
            <person name="Jamal S.B."/>
            <person name="Tiwari S."/>
            <person name="Oliveira L.D.C."/>
            <person name="Souza F."/>
            <person name="Mariano D.C."/>
            <person name="Almeida S."/>
            <person name="Dorella F."/>
            <person name="Pereira F."/>
            <person name="Carvalho A."/>
            <person name="Leal C.A."/>
            <person name="Soares S.D.C."/>
            <person name="Figueiredo H.C."/>
            <person name="Silva A."/>
            <person name="Azevedo V.A."/>
        </authorList>
    </citation>
    <scope>NUCLEOTIDE SEQUENCE [LARGE SCALE GENOMIC DNA]</scope>
    <source>
        <strain evidence="3 4">CIP 106629</strain>
    </source>
</reference>
<feature type="chain" id="PRO_5001998022" description="Secreted protein" evidence="2">
    <location>
        <begin position="29"/>
        <end position="242"/>
    </location>
</feature>
<evidence type="ECO:0000313" key="4">
    <source>
        <dbReference type="Proteomes" id="UP000030145"/>
    </source>
</evidence>
<name>A0A0A2DM04_9CORY</name>